<evidence type="ECO:0000313" key="2">
    <source>
        <dbReference type="EMBL" id="KAA8916396.1"/>
    </source>
</evidence>
<accession>A0A642VAT3</accession>
<organism evidence="2 3">
    <name type="scientific">Trichomonascus ciferrii</name>
    <dbReference type="NCBI Taxonomy" id="44093"/>
    <lineage>
        <taxon>Eukaryota</taxon>
        <taxon>Fungi</taxon>
        <taxon>Dikarya</taxon>
        <taxon>Ascomycota</taxon>
        <taxon>Saccharomycotina</taxon>
        <taxon>Dipodascomycetes</taxon>
        <taxon>Dipodascales</taxon>
        <taxon>Trichomonascaceae</taxon>
        <taxon>Trichomonascus</taxon>
        <taxon>Trichomonascus ciferrii complex</taxon>
    </lineage>
</organism>
<evidence type="ECO:0000313" key="3">
    <source>
        <dbReference type="Proteomes" id="UP000761534"/>
    </source>
</evidence>
<protein>
    <submittedName>
        <fullName evidence="2">Uncharacterized protein</fullName>
    </submittedName>
</protein>
<reference evidence="2" key="1">
    <citation type="journal article" date="2019" name="G3 (Bethesda)">
        <title>Genome Assemblies of Two Rare Opportunistic Yeast Pathogens: Diutina rugosa (syn. Candida rugosa) and Trichomonascus ciferrii (syn. Candida ciferrii).</title>
        <authorList>
            <person name="Mixao V."/>
            <person name="Saus E."/>
            <person name="Hansen A.P."/>
            <person name="Lass-Florl C."/>
            <person name="Gabaldon T."/>
        </authorList>
    </citation>
    <scope>NUCLEOTIDE SEQUENCE</scope>
    <source>
        <strain evidence="2">CBS 4856</strain>
    </source>
</reference>
<comment type="caution">
    <text evidence="2">The sequence shown here is derived from an EMBL/GenBank/DDBJ whole genome shotgun (WGS) entry which is preliminary data.</text>
</comment>
<keyword evidence="3" id="KW-1185">Reference proteome</keyword>
<sequence>MAQVQVRRSARIASKTQKRSKKNGKKSKATPQHEGSVWVEVSLPERKRRKTSAPAAKKATKKKSKSGAAVKPSNQQSTRRRSRASYVLENIPEEVVVQPISSPTDKDSCDELFSDVNLNSFKIPLDPNIYSQHLEYLKSKQPDPTSPQTIWPQYLNNHSALA</sequence>
<name>A0A642VAT3_9ASCO</name>
<feature type="compositionally biased region" description="Basic residues" evidence="1">
    <location>
        <begin position="16"/>
        <end position="28"/>
    </location>
</feature>
<feature type="region of interest" description="Disordered" evidence="1">
    <location>
        <begin position="1"/>
        <end position="87"/>
    </location>
</feature>
<proteinExistence type="predicted"/>
<evidence type="ECO:0000256" key="1">
    <source>
        <dbReference type="SAM" id="MobiDB-lite"/>
    </source>
</evidence>
<gene>
    <name evidence="2" type="ORF">TRICI_001440</name>
</gene>
<dbReference type="AlphaFoldDB" id="A0A642VAT3"/>
<dbReference type="EMBL" id="SWFS01000101">
    <property type="protein sequence ID" value="KAA8916396.1"/>
    <property type="molecule type" value="Genomic_DNA"/>
</dbReference>
<dbReference type="Proteomes" id="UP000761534">
    <property type="component" value="Unassembled WGS sequence"/>
</dbReference>
<dbReference type="VEuPathDB" id="FungiDB:TRICI_001440"/>